<reference evidence="4 5" key="1">
    <citation type="journal article" date="2016" name="Nat. Commun.">
        <title>Thousands of microbial genomes shed light on interconnected biogeochemical processes in an aquifer system.</title>
        <authorList>
            <person name="Anantharaman K."/>
            <person name="Brown C.T."/>
            <person name="Hug L.A."/>
            <person name="Sharon I."/>
            <person name="Castelle C.J."/>
            <person name="Probst A.J."/>
            <person name="Thomas B.C."/>
            <person name="Singh A."/>
            <person name="Wilkins M.J."/>
            <person name="Karaoz U."/>
            <person name="Brodie E.L."/>
            <person name="Williams K.H."/>
            <person name="Hubbard S.S."/>
            <person name="Banfield J.F."/>
        </authorList>
    </citation>
    <scope>NUCLEOTIDE SEQUENCE [LARGE SCALE GENOMIC DNA]</scope>
</reference>
<feature type="repeat" description="TPR" evidence="3">
    <location>
        <begin position="158"/>
        <end position="191"/>
    </location>
</feature>
<dbReference type="EMBL" id="MGDD01000257">
    <property type="protein sequence ID" value="OGL43713.1"/>
    <property type="molecule type" value="Genomic_DNA"/>
</dbReference>
<organism evidence="4 5">
    <name type="scientific">Candidatus Schekmanbacteria bacterium RBG_13_48_7</name>
    <dbReference type="NCBI Taxonomy" id="1817878"/>
    <lineage>
        <taxon>Bacteria</taxon>
        <taxon>Candidatus Schekmaniibacteriota</taxon>
    </lineage>
</organism>
<evidence type="ECO:0000313" key="4">
    <source>
        <dbReference type="EMBL" id="OGL43713.1"/>
    </source>
</evidence>
<evidence type="ECO:0000313" key="5">
    <source>
        <dbReference type="Proteomes" id="UP000179266"/>
    </source>
</evidence>
<evidence type="ECO:0000256" key="2">
    <source>
        <dbReference type="ARBA" id="ARBA00022803"/>
    </source>
</evidence>
<sequence length="374" mass="42452">MIETYKPVDTVSKHGDIDSESLAKLMALGYVSGSSNIENEKLKVEPKLRDPKDMVEVIDLFSVGKTYMEESRYEKGIEIFVKVLELDPQNRKAYQIVGDAYFKLTRFDEALKAYETSLKFEPDTMVFNNIGAVYQKKLEYEKAIAAFKQAIQLNPLNQEAFINLGDTLTATAQYSEAEQYYKKASDIAPSKRLAKSSGILYWKNGSYDKSLEYLDNAIAEHPDAETYRVKGIVCQLKNDFPAAIDAYNKSLGLEPDSILTRVNLGKIYLESARYKEATDQFLEILKRKPAFYDIYNNVAWLMSTHQTGSLETAREYAEKAVAGNPQQPEYLKTLASILIKQDKLKRAKTILQKTQKINPDDPEIKSMLEKCSGK</sequence>
<dbReference type="PANTHER" id="PTHR44943:SF8">
    <property type="entry name" value="TPR REPEAT-CONTAINING PROTEIN MJ0263"/>
    <property type="match status" value="1"/>
</dbReference>
<dbReference type="Pfam" id="PF00515">
    <property type="entry name" value="TPR_1"/>
    <property type="match status" value="1"/>
</dbReference>
<proteinExistence type="predicted"/>
<dbReference type="Pfam" id="PF14559">
    <property type="entry name" value="TPR_19"/>
    <property type="match status" value="1"/>
</dbReference>
<dbReference type="Pfam" id="PF13432">
    <property type="entry name" value="TPR_16"/>
    <property type="match status" value="1"/>
</dbReference>
<dbReference type="SMART" id="SM00028">
    <property type="entry name" value="TPR"/>
    <property type="match status" value="7"/>
</dbReference>
<feature type="repeat" description="TPR" evidence="3">
    <location>
        <begin position="224"/>
        <end position="257"/>
    </location>
</feature>
<gene>
    <name evidence="4" type="ORF">A2161_13400</name>
</gene>
<evidence type="ECO:0000256" key="3">
    <source>
        <dbReference type="PROSITE-ProRule" id="PRU00339"/>
    </source>
</evidence>
<feature type="repeat" description="TPR" evidence="3">
    <location>
        <begin position="258"/>
        <end position="291"/>
    </location>
</feature>
<protein>
    <submittedName>
        <fullName evidence="4">Uncharacterized protein</fullName>
    </submittedName>
</protein>
<comment type="caution">
    <text evidence="4">The sequence shown here is derived from an EMBL/GenBank/DDBJ whole genome shotgun (WGS) entry which is preliminary data.</text>
</comment>
<dbReference type="Proteomes" id="UP000179266">
    <property type="component" value="Unassembled WGS sequence"/>
</dbReference>
<dbReference type="InterPro" id="IPR011990">
    <property type="entry name" value="TPR-like_helical_dom_sf"/>
</dbReference>
<dbReference type="Gene3D" id="1.25.40.10">
    <property type="entry name" value="Tetratricopeptide repeat domain"/>
    <property type="match status" value="2"/>
</dbReference>
<dbReference type="AlphaFoldDB" id="A0A1F7RQA9"/>
<name>A0A1F7RQA9_9BACT</name>
<dbReference type="Pfam" id="PF07719">
    <property type="entry name" value="TPR_2"/>
    <property type="match status" value="1"/>
</dbReference>
<dbReference type="InterPro" id="IPR019734">
    <property type="entry name" value="TPR_rpt"/>
</dbReference>
<feature type="repeat" description="TPR" evidence="3">
    <location>
        <begin position="57"/>
        <end position="90"/>
    </location>
</feature>
<dbReference type="PANTHER" id="PTHR44943">
    <property type="entry name" value="CELLULOSE SYNTHASE OPERON PROTEIN C"/>
    <property type="match status" value="1"/>
</dbReference>
<dbReference type="PROSITE" id="PS50293">
    <property type="entry name" value="TPR_REGION"/>
    <property type="match status" value="2"/>
</dbReference>
<feature type="repeat" description="TPR" evidence="3">
    <location>
        <begin position="124"/>
        <end position="157"/>
    </location>
</feature>
<accession>A0A1F7RQA9</accession>
<dbReference type="PROSITE" id="PS50005">
    <property type="entry name" value="TPR"/>
    <property type="match status" value="6"/>
</dbReference>
<dbReference type="InterPro" id="IPR051685">
    <property type="entry name" value="Ycf3/AcsC/BcsC/TPR_MFPF"/>
</dbReference>
<evidence type="ECO:0000256" key="1">
    <source>
        <dbReference type="ARBA" id="ARBA00022737"/>
    </source>
</evidence>
<dbReference type="SUPFAM" id="SSF48452">
    <property type="entry name" value="TPR-like"/>
    <property type="match status" value="2"/>
</dbReference>
<dbReference type="Pfam" id="PF13181">
    <property type="entry name" value="TPR_8"/>
    <property type="match status" value="2"/>
</dbReference>
<keyword evidence="2 3" id="KW-0802">TPR repeat</keyword>
<feature type="repeat" description="TPR" evidence="3">
    <location>
        <begin position="91"/>
        <end position="123"/>
    </location>
</feature>
<keyword evidence="1" id="KW-0677">Repeat</keyword>
<dbReference type="InterPro" id="IPR013105">
    <property type="entry name" value="TPR_2"/>
</dbReference>